<proteinExistence type="predicted"/>
<name>A0A9Q0XGL8_9SAUR</name>
<dbReference type="Proteomes" id="UP001142489">
    <property type="component" value="Unassembled WGS sequence"/>
</dbReference>
<gene>
    <name evidence="1" type="ORF">JRQ81_004964</name>
</gene>
<evidence type="ECO:0000313" key="1">
    <source>
        <dbReference type="EMBL" id="KAJ7313519.1"/>
    </source>
</evidence>
<reference evidence="1" key="1">
    <citation type="journal article" date="2023" name="DNA Res.">
        <title>Chromosome-level genome assembly of Phrynocephalus forsythii using third-generation DNA sequencing and Hi-C analysis.</title>
        <authorList>
            <person name="Qi Y."/>
            <person name="Zhao W."/>
            <person name="Zhao Y."/>
            <person name="Niu C."/>
            <person name="Cao S."/>
            <person name="Zhang Y."/>
        </authorList>
    </citation>
    <scope>NUCLEOTIDE SEQUENCE</scope>
    <source>
        <tissue evidence="1">Muscle</tissue>
    </source>
</reference>
<sequence>MERCITADATLGGAVSCISLFCLSSRLVDLSVPLLDRAGRRLGAKAERRPVPSEGYSEYVTLIWLQLLKIITASNNESLHCKITI</sequence>
<evidence type="ECO:0000313" key="2">
    <source>
        <dbReference type="Proteomes" id="UP001142489"/>
    </source>
</evidence>
<organism evidence="1 2">
    <name type="scientific">Phrynocephalus forsythii</name>
    <dbReference type="NCBI Taxonomy" id="171643"/>
    <lineage>
        <taxon>Eukaryota</taxon>
        <taxon>Metazoa</taxon>
        <taxon>Chordata</taxon>
        <taxon>Craniata</taxon>
        <taxon>Vertebrata</taxon>
        <taxon>Euteleostomi</taxon>
        <taxon>Lepidosauria</taxon>
        <taxon>Squamata</taxon>
        <taxon>Bifurcata</taxon>
        <taxon>Unidentata</taxon>
        <taxon>Episquamata</taxon>
        <taxon>Toxicofera</taxon>
        <taxon>Iguania</taxon>
        <taxon>Acrodonta</taxon>
        <taxon>Agamidae</taxon>
        <taxon>Agaminae</taxon>
        <taxon>Phrynocephalus</taxon>
    </lineage>
</organism>
<dbReference type="EMBL" id="JAPFRF010000012">
    <property type="protein sequence ID" value="KAJ7313519.1"/>
    <property type="molecule type" value="Genomic_DNA"/>
</dbReference>
<accession>A0A9Q0XGL8</accession>
<comment type="caution">
    <text evidence="1">The sequence shown here is derived from an EMBL/GenBank/DDBJ whole genome shotgun (WGS) entry which is preliminary data.</text>
</comment>
<protein>
    <submittedName>
        <fullName evidence="1">Uncharacterized protein</fullName>
    </submittedName>
</protein>
<keyword evidence="2" id="KW-1185">Reference proteome</keyword>
<dbReference type="AlphaFoldDB" id="A0A9Q0XGL8"/>